<dbReference type="InterPro" id="IPR016208">
    <property type="entry name" value="Ald_Oxase/xanthine_DH-like"/>
</dbReference>
<keyword evidence="2" id="KW-0500">Molybdenum</keyword>
<evidence type="ECO:0000256" key="1">
    <source>
        <dbReference type="ARBA" id="ARBA00006849"/>
    </source>
</evidence>
<dbReference type="InterPro" id="IPR046867">
    <property type="entry name" value="AldOxase/xan_DH_MoCoBD2"/>
</dbReference>
<dbReference type="GO" id="GO:0016491">
    <property type="term" value="F:oxidoreductase activity"/>
    <property type="evidence" value="ECO:0007669"/>
    <property type="project" value="UniProtKB-KW"/>
</dbReference>
<dbReference type="Pfam" id="PF02738">
    <property type="entry name" value="MoCoBD_1"/>
    <property type="match status" value="1"/>
</dbReference>
<accession>A0A4R1N6R9</accession>
<dbReference type="SUPFAM" id="SSF54665">
    <property type="entry name" value="CO dehydrogenase molybdoprotein N-domain-like"/>
    <property type="match status" value="1"/>
</dbReference>
<reference evidence="5 6" key="1">
    <citation type="submission" date="2019-02" db="EMBL/GenBank/DDBJ databases">
        <title>Investigation of anaerobic lignin degradation for improved lignocellulosic biofuels.</title>
        <authorList>
            <person name="Deangelis K."/>
        </authorList>
    </citation>
    <scope>NUCLEOTIDE SEQUENCE [LARGE SCALE GENOMIC DNA]</scope>
    <source>
        <strain evidence="5 6">159R</strain>
    </source>
</reference>
<dbReference type="Gene3D" id="3.90.1170.50">
    <property type="entry name" value="Aldehyde oxidase/xanthine dehydrogenase, a/b hammerhead"/>
    <property type="match status" value="1"/>
</dbReference>
<dbReference type="EMBL" id="SJOI01000001">
    <property type="protein sequence ID" value="TCL02935.1"/>
    <property type="molecule type" value="Genomic_DNA"/>
</dbReference>
<dbReference type="InterPro" id="IPR000674">
    <property type="entry name" value="Ald_Oxase/Xan_DH_a/b"/>
</dbReference>
<gene>
    <name evidence="5" type="ORF">EZJ58_0974</name>
</gene>
<dbReference type="OrthoDB" id="6177861at2"/>
<dbReference type="Gene3D" id="3.30.365.10">
    <property type="entry name" value="Aldehyde oxidase/xanthine dehydrogenase, molybdopterin binding domain"/>
    <property type="match status" value="4"/>
</dbReference>
<proteinExistence type="inferred from homology"/>
<comment type="caution">
    <text evidence="5">The sequence shown here is derived from an EMBL/GenBank/DDBJ whole genome shotgun (WGS) entry which is preliminary data.</text>
</comment>
<evidence type="ECO:0000259" key="4">
    <source>
        <dbReference type="SMART" id="SM01008"/>
    </source>
</evidence>
<evidence type="ECO:0000256" key="3">
    <source>
        <dbReference type="ARBA" id="ARBA00023002"/>
    </source>
</evidence>
<evidence type="ECO:0000313" key="6">
    <source>
        <dbReference type="Proteomes" id="UP000294555"/>
    </source>
</evidence>
<keyword evidence="6" id="KW-1185">Reference proteome</keyword>
<dbReference type="InterPro" id="IPR008274">
    <property type="entry name" value="AldOxase/xan_DH_MoCoBD1"/>
</dbReference>
<dbReference type="PROSITE" id="PS51318">
    <property type="entry name" value="TAT"/>
    <property type="match status" value="1"/>
</dbReference>
<comment type="similarity">
    <text evidence="1">Belongs to the xanthine dehydrogenase family.</text>
</comment>
<dbReference type="PANTHER" id="PTHR11908:SF132">
    <property type="entry name" value="ALDEHYDE OXIDASE 1-RELATED"/>
    <property type="match status" value="1"/>
</dbReference>
<dbReference type="InterPro" id="IPR006311">
    <property type="entry name" value="TAT_signal"/>
</dbReference>
<dbReference type="SMART" id="SM01008">
    <property type="entry name" value="Ald_Xan_dh_C"/>
    <property type="match status" value="1"/>
</dbReference>
<dbReference type="Pfam" id="PF20256">
    <property type="entry name" value="MoCoBD_2"/>
    <property type="match status" value="1"/>
</dbReference>
<dbReference type="Proteomes" id="UP000294555">
    <property type="component" value="Unassembled WGS sequence"/>
</dbReference>
<sequence>MSQQPTNPMRRHLLKATAVISAAGGIGLRLGSAQGAEQASATDSAAEQKYQGVGVARSRGDGRLKICGEATYAVEHQPEDVVYGVVIQSTIASGRITRMNADNARRSTGVLAVYTHQSGLKINKPTPIAKGGAAQSTYTPIQDDIIIHNGQNIGIVVAQTFEQATYAASLVEIDYEETPAIVFADDARAAPKNLDPLNIDVGNARQSMDSAAVRTRGTYTTPREYNMPMEPHACVVQWQGERLTVWEPSQWVAGAKTEIAQWMGMDKADVHIVSPYVGGGFGSKPVPYTHVALACAAARELKRPIKVSLTRPQVFTGLGGRPATSQTLEMGATRDGKILSVIHDSFNETSLHDVHIEACNRVTALMYAIPNVHSRHRVVPLNTVTPGWMRAPGENPSAFGLETAMDEMAYALGIDPLELRLRNWPDHDFKSNLPWSTHHLRDAWLAGAKAFGWEKRTPVPRSMRDGHELIGWGMASGTYPVNRIPAEAKLILRQDGQLIVQSAGADIGTGTYTILAQAAAEVLQMPSETIIVQLGDTQLPLAGVAGGSQLAGNLMGAVSKAANMMRERLITLAVEQPASPLHQMDKNHLTVADGEVRPAMRPGRGIALGELLRSAHMDSLEVMADTFKEGTSAQEREAIVSSLGQSTHSVVPGVSAHSWSAQFVEVRVDEDFGTVRVKRMVAAMDSGRLYNPKLARSQWIGGMVMGLGQALLEEGVIDPRHGRVINNNLADYLVAINADVPDIITIDVGEPDYRATALGGKAVGELGIVGVAAAIGNAVYHATGKRVRDLPITMDKLI</sequence>
<dbReference type="InterPro" id="IPR037165">
    <property type="entry name" value="AldOxase/xan_DH_Mopterin-bd_sf"/>
</dbReference>
<dbReference type="GO" id="GO:0005506">
    <property type="term" value="F:iron ion binding"/>
    <property type="evidence" value="ECO:0007669"/>
    <property type="project" value="InterPro"/>
</dbReference>
<evidence type="ECO:0000256" key="2">
    <source>
        <dbReference type="ARBA" id="ARBA00022505"/>
    </source>
</evidence>
<feature type="domain" description="Aldehyde oxidase/xanthine dehydrogenase a/b hammerhead" evidence="4">
    <location>
        <begin position="67"/>
        <end position="179"/>
    </location>
</feature>
<dbReference type="SUPFAM" id="SSF56003">
    <property type="entry name" value="Molybdenum cofactor-binding domain"/>
    <property type="match status" value="1"/>
</dbReference>
<dbReference type="Pfam" id="PF01315">
    <property type="entry name" value="Ald_Xan_dh_C"/>
    <property type="match status" value="1"/>
</dbReference>
<organism evidence="5 6">
    <name type="scientific">Sodalis ligni</name>
    <dbReference type="NCBI Taxonomy" id="2697027"/>
    <lineage>
        <taxon>Bacteria</taxon>
        <taxon>Pseudomonadati</taxon>
        <taxon>Pseudomonadota</taxon>
        <taxon>Gammaproteobacteria</taxon>
        <taxon>Enterobacterales</taxon>
        <taxon>Bruguierivoracaceae</taxon>
        <taxon>Sodalis</taxon>
    </lineage>
</organism>
<name>A0A4R1N6R9_9GAMM</name>
<dbReference type="AlphaFoldDB" id="A0A4R1N6R9"/>
<dbReference type="RefSeq" id="WP_132921841.1">
    <property type="nucleotide sequence ID" value="NZ_SJOI01000001.1"/>
</dbReference>
<dbReference type="InterPro" id="IPR036856">
    <property type="entry name" value="Ald_Oxase/Xan_DH_a/b_sf"/>
</dbReference>
<evidence type="ECO:0000313" key="5">
    <source>
        <dbReference type="EMBL" id="TCL02935.1"/>
    </source>
</evidence>
<dbReference type="PANTHER" id="PTHR11908">
    <property type="entry name" value="XANTHINE DEHYDROGENASE"/>
    <property type="match status" value="1"/>
</dbReference>
<protein>
    <submittedName>
        <fullName evidence="5">Xanthine dehydrogenase YagR molybdenum-binding subunit</fullName>
    </submittedName>
</protein>
<keyword evidence="3" id="KW-0560">Oxidoreductase</keyword>